<keyword evidence="1" id="KW-0134">Cell wall</keyword>
<dbReference type="NCBIfam" id="TIGR01167">
    <property type="entry name" value="LPXTG_anchor"/>
    <property type="match status" value="1"/>
</dbReference>
<dbReference type="AlphaFoldDB" id="A0A0F0LVQ7"/>
<evidence type="ECO:0000313" key="9">
    <source>
        <dbReference type="EMBL" id="KJL37402.1"/>
    </source>
</evidence>
<evidence type="ECO:0000259" key="8">
    <source>
        <dbReference type="PROSITE" id="PS50847"/>
    </source>
</evidence>
<evidence type="ECO:0000256" key="2">
    <source>
        <dbReference type="ARBA" id="ARBA00022525"/>
    </source>
</evidence>
<feature type="domain" description="Gram-positive cocci surface proteins LPxTG" evidence="8">
    <location>
        <begin position="490"/>
        <end position="528"/>
    </location>
</feature>
<dbReference type="PROSITE" id="PS50847">
    <property type="entry name" value="GRAM_POS_ANCHORING"/>
    <property type="match status" value="1"/>
</dbReference>
<keyword evidence="2" id="KW-0964">Secreted</keyword>
<comment type="caution">
    <text evidence="9">The sequence shown here is derived from an EMBL/GenBank/DDBJ whole genome shotgun (WGS) entry which is preliminary data.</text>
</comment>
<dbReference type="GO" id="GO:0005975">
    <property type="term" value="P:carbohydrate metabolic process"/>
    <property type="evidence" value="ECO:0007669"/>
    <property type="project" value="UniProtKB-ARBA"/>
</dbReference>
<keyword evidence="3 7" id="KW-0732">Signal</keyword>
<dbReference type="InterPro" id="IPR048052">
    <property type="entry name" value="FM1-like"/>
</dbReference>
<dbReference type="Gene3D" id="2.60.40.740">
    <property type="match status" value="1"/>
</dbReference>
<dbReference type="InterPro" id="IPR032364">
    <property type="entry name" value="GramPos_pilinD1_N"/>
</dbReference>
<keyword evidence="6" id="KW-0472">Membrane</keyword>
<evidence type="ECO:0000256" key="6">
    <source>
        <dbReference type="SAM" id="Phobius"/>
    </source>
</evidence>
<dbReference type="InterPro" id="IPR026466">
    <property type="entry name" value="Fim_isopep_form_D2_dom"/>
</dbReference>
<dbReference type="EMBL" id="JYIX01000010">
    <property type="protein sequence ID" value="KJL37402.1"/>
    <property type="molecule type" value="Genomic_DNA"/>
</dbReference>
<keyword evidence="10" id="KW-1185">Reference proteome</keyword>
<feature type="chain" id="PRO_5039254174" evidence="7">
    <location>
        <begin position="38"/>
        <end position="528"/>
    </location>
</feature>
<proteinExistence type="predicted"/>
<reference evidence="9 10" key="1">
    <citation type="submission" date="2015-02" db="EMBL/GenBank/DDBJ databases">
        <title>Draft genome sequences of ten Microbacterium spp. with emphasis on heavy metal contaminated environments.</title>
        <authorList>
            <person name="Corretto E."/>
        </authorList>
    </citation>
    <scope>NUCLEOTIDE SEQUENCE [LARGE SCALE GENOMIC DNA]</scope>
    <source>
        <strain evidence="9 10">ARN176</strain>
    </source>
</reference>
<dbReference type="NCBIfam" id="NF033902">
    <property type="entry name" value="iso_D2_wall_anc"/>
    <property type="match status" value="1"/>
</dbReference>
<dbReference type="PATRIC" id="fig|582680.6.peg.54"/>
<dbReference type="Pfam" id="PF16555">
    <property type="entry name" value="GramPos_pilinD1"/>
    <property type="match status" value="1"/>
</dbReference>
<feature type="transmembrane region" description="Helical" evidence="6">
    <location>
        <begin position="499"/>
        <end position="520"/>
    </location>
</feature>
<evidence type="ECO:0000256" key="1">
    <source>
        <dbReference type="ARBA" id="ARBA00022512"/>
    </source>
</evidence>
<evidence type="ECO:0000256" key="4">
    <source>
        <dbReference type="ARBA" id="ARBA00023088"/>
    </source>
</evidence>
<evidence type="ECO:0000313" key="10">
    <source>
        <dbReference type="Proteomes" id="UP000033740"/>
    </source>
</evidence>
<sequence>MSKSLTAAVRTHRTLAAATALSLGLLGVALTATAASAAPVPGPVTNQTGSLTIHKYAYPANGSQNPSGTGTNPTTSPIDGVTFQVCAINNVTSLTDTSNLGWTQVKNLQNVAGAQSATALTGTTAGVDSTTNFPLGTCTNVTTAGGGIATASGLAVGAYLVREISAPSSVITMSSPFVVTVPTPADSTAGAANTGLWEYNVNVYPKNATGTSPQKTVGNQNPNGYTLGSQVDFSVSQLIPSLPTGQAYTKLIVSDVLDAKLTPNTTYVPVVKIGATTLATPGDYTYTWSGQTLTVTLTASGLSKLVAGQTVSVGFRATVNAVGAIDNTATVNLNDLKLDGTTSPTPTNTVTTRWGNLLGTKSDAGNPTHTLAGATFTVFETTTTTGTCAVPAGGVTGLTQVTQPNSTNPLVVTSNASGSIAISGLWVGDTTTAANDVTNRCYILQETAAPAGYVLPAGNAALTAVNVQSGSTVTTPTFTVTNNQQLVPGLPLTGADGQIILTTAGIALLLVAAGGVLLVIRRRAHAES</sequence>
<keyword evidence="6" id="KW-1133">Transmembrane helix</keyword>
<keyword evidence="4" id="KW-0572">Peptidoglycan-anchor</keyword>
<organism evidence="9 10">
    <name type="scientific">Microbacterium azadirachtae</name>
    <dbReference type="NCBI Taxonomy" id="582680"/>
    <lineage>
        <taxon>Bacteria</taxon>
        <taxon>Bacillati</taxon>
        <taxon>Actinomycetota</taxon>
        <taxon>Actinomycetes</taxon>
        <taxon>Micrococcales</taxon>
        <taxon>Microbacteriaceae</taxon>
        <taxon>Microbacterium</taxon>
    </lineage>
</organism>
<gene>
    <name evidence="9" type="ORF">RS86_00054</name>
</gene>
<evidence type="ECO:0000256" key="5">
    <source>
        <dbReference type="SAM" id="MobiDB-lite"/>
    </source>
</evidence>
<feature type="signal peptide" evidence="7">
    <location>
        <begin position="1"/>
        <end position="37"/>
    </location>
</feature>
<keyword evidence="6" id="KW-0812">Transmembrane</keyword>
<protein>
    <submittedName>
        <fullName evidence="9">Fimbrial subunit type 1</fullName>
    </submittedName>
</protein>
<feature type="region of interest" description="Disordered" evidence="5">
    <location>
        <begin position="57"/>
        <end position="76"/>
    </location>
</feature>
<evidence type="ECO:0000256" key="7">
    <source>
        <dbReference type="SAM" id="SignalP"/>
    </source>
</evidence>
<dbReference type="RefSeq" id="WP_045270203.1">
    <property type="nucleotide sequence ID" value="NZ_JYIX01000010.1"/>
</dbReference>
<accession>A0A0F0LVQ7</accession>
<dbReference type="Gene3D" id="2.60.40.10">
    <property type="entry name" value="Immunoglobulins"/>
    <property type="match status" value="2"/>
</dbReference>
<dbReference type="STRING" id="582680.RS86_00054"/>
<dbReference type="InterPro" id="IPR013783">
    <property type="entry name" value="Ig-like_fold"/>
</dbReference>
<name>A0A0F0LVQ7_9MICO</name>
<dbReference type="Pfam" id="PF00746">
    <property type="entry name" value="Gram_pos_anchor"/>
    <property type="match status" value="1"/>
</dbReference>
<dbReference type="InterPro" id="IPR019931">
    <property type="entry name" value="LPXTG_anchor"/>
</dbReference>
<dbReference type="NCBIfam" id="TIGR04226">
    <property type="entry name" value="RrgB_K2N_iso_D2"/>
    <property type="match status" value="1"/>
</dbReference>
<evidence type="ECO:0000256" key="3">
    <source>
        <dbReference type="ARBA" id="ARBA00022729"/>
    </source>
</evidence>
<dbReference type="Proteomes" id="UP000033740">
    <property type="component" value="Unassembled WGS sequence"/>
</dbReference>
<feature type="compositionally biased region" description="Low complexity" evidence="5">
    <location>
        <begin position="65"/>
        <end position="76"/>
    </location>
</feature>